<accession>B4JTR7</accession>
<sequence length="243" mass="27263">MDNIETTMESPALPTDIDIEHTQQICNYLQSLRDRLKQTLQQHSEMIQTSVNLVREMSDLATTLALTQSTLEQQPTKIKRLIMEFESLHAGDNGLGSVDAMEFHGLLTDFRRLHESQLLRDSLMCFKRAKDSLEEIDLLLSQRLFTEKLCESAQASPNNSRATMSASRCLRDRILAFNQASSVQGQNMLQNFTTCFSNSCPNIATADEMKPPALGSRSHTNSGYEGDVDSEIEQVASSNRNRA</sequence>
<name>B4JTR7_DROGR</name>
<dbReference type="OMA" id="QCVQRNN"/>
<dbReference type="EMBL" id="CH916374">
    <property type="protein sequence ID" value="EDV91496.1"/>
    <property type="molecule type" value="Genomic_DNA"/>
</dbReference>
<proteinExistence type="predicted"/>
<evidence type="ECO:0000256" key="1">
    <source>
        <dbReference type="SAM" id="MobiDB-lite"/>
    </source>
</evidence>
<dbReference type="KEGG" id="dgr:6568416"/>
<gene>
    <name evidence="2" type="primary">Dgri\GH13761</name>
    <name evidence="2" type="ORF">Dgri_GH13761</name>
</gene>
<dbReference type="HOGENOM" id="CLU_092572_0_0_1"/>
<dbReference type="InParanoid" id="B4JTR7"/>
<dbReference type="OrthoDB" id="8034037at2759"/>
<dbReference type="Proteomes" id="UP000001070">
    <property type="component" value="Unassembled WGS sequence"/>
</dbReference>
<protein>
    <submittedName>
        <fullName evidence="2">GH13761</fullName>
    </submittedName>
</protein>
<feature type="region of interest" description="Disordered" evidence="1">
    <location>
        <begin position="207"/>
        <end position="243"/>
    </location>
</feature>
<keyword evidence="3" id="KW-1185">Reference proteome</keyword>
<dbReference type="AlphaFoldDB" id="B4JTR7"/>
<reference evidence="2 3" key="1">
    <citation type="journal article" date="2007" name="Nature">
        <title>Evolution of genes and genomes on the Drosophila phylogeny.</title>
        <authorList>
            <consortium name="Drosophila 12 Genomes Consortium"/>
            <person name="Clark A.G."/>
            <person name="Eisen M.B."/>
            <person name="Smith D.R."/>
            <person name="Bergman C.M."/>
            <person name="Oliver B."/>
            <person name="Markow T.A."/>
            <person name="Kaufman T.C."/>
            <person name="Kellis M."/>
            <person name="Gelbart W."/>
            <person name="Iyer V.N."/>
            <person name="Pollard D.A."/>
            <person name="Sackton T.B."/>
            <person name="Larracuente A.M."/>
            <person name="Singh N.D."/>
            <person name="Abad J.P."/>
            <person name="Abt D.N."/>
            <person name="Adryan B."/>
            <person name="Aguade M."/>
            <person name="Akashi H."/>
            <person name="Anderson W.W."/>
            <person name="Aquadro C.F."/>
            <person name="Ardell D.H."/>
            <person name="Arguello R."/>
            <person name="Artieri C.G."/>
            <person name="Barbash D.A."/>
            <person name="Barker D."/>
            <person name="Barsanti P."/>
            <person name="Batterham P."/>
            <person name="Batzoglou S."/>
            <person name="Begun D."/>
            <person name="Bhutkar A."/>
            <person name="Blanco E."/>
            <person name="Bosak S.A."/>
            <person name="Bradley R.K."/>
            <person name="Brand A.D."/>
            <person name="Brent M.R."/>
            <person name="Brooks A.N."/>
            <person name="Brown R.H."/>
            <person name="Butlin R.K."/>
            <person name="Caggese C."/>
            <person name="Calvi B.R."/>
            <person name="Bernardo de Carvalho A."/>
            <person name="Caspi A."/>
            <person name="Castrezana S."/>
            <person name="Celniker S.E."/>
            <person name="Chang J.L."/>
            <person name="Chapple C."/>
            <person name="Chatterji S."/>
            <person name="Chinwalla A."/>
            <person name="Civetta A."/>
            <person name="Clifton S.W."/>
            <person name="Comeron J.M."/>
            <person name="Costello J.C."/>
            <person name="Coyne J.A."/>
            <person name="Daub J."/>
            <person name="David R.G."/>
            <person name="Delcher A.L."/>
            <person name="Delehaunty K."/>
            <person name="Do C.B."/>
            <person name="Ebling H."/>
            <person name="Edwards K."/>
            <person name="Eickbush T."/>
            <person name="Evans J.D."/>
            <person name="Filipski A."/>
            <person name="Findeiss S."/>
            <person name="Freyhult E."/>
            <person name="Fulton L."/>
            <person name="Fulton R."/>
            <person name="Garcia A.C."/>
            <person name="Gardiner A."/>
            <person name="Garfield D.A."/>
            <person name="Garvin B.E."/>
            <person name="Gibson G."/>
            <person name="Gilbert D."/>
            <person name="Gnerre S."/>
            <person name="Godfrey J."/>
            <person name="Good R."/>
            <person name="Gotea V."/>
            <person name="Gravely B."/>
            <person name="Greenberg A.J."/>
            <person name="Griffiths-Jones S."/>
            <person name="Gross S."/>
            <person name="Guigo R."/>
            <person name="Gustafson E.A."/>
            <person name="Haerty W."/>
            <person name="Hahn M.W."/>
            <person name="Halligan D.L."/>
            <person name="Halpern A.L."/>
            <person name="Halter G.M."/>
            <person name="Han M.V."/>
            <person name="Heger A."/>
            <person name="Hillier L."/>
            <person name="Hinrichs A.S."/>
            <person name="Holmes I."/>
            <person name="Hoskins R.A."/>
            <person name="Hubisz M.J."/>
            <person name="Hultmark D."/>
            <person name="Huntley M.A."/>
            <person name="Jaffe D.B."/>
            <person name="Jagadeeshan S."/>
            <person name="Jeck W.R."/>
            <person name="Johnson J."/>
            <person name="Jones C.D."/>
            <person name="Jordan W.C."/>
            <person name="Karpen G.H."/>
            <person name="Kataoka E."/>
            <person name="Keightley P.D."/>
            <person name="Kheradpour P."/>
            <person name="Kirkness E.F."/>
            <person name="Koerich L.B."/>
            <person name="Kristiansen K."/>
            <person name="Kudrna D."/>
            <person name="Kulathinal R.J."/>
            <person name="Kumar S."/>
            <person name="Kwok R."/>
            <person name="Lander E."/>
            <person name="Langley C.H."/>
            <person name="Lapoint R."/>
            <person name="Lazzaro B.P."/>
            <person name="Lee S.J."/>
            <person name="Levesque L."/>
            <person name="Li R."/>
            <person name="Lin C.F."/>
            <person name="Lin M.F."/>
            <person name="Lindblad-Toh K."/>
            <person name="Llopart A."/>
            <person name="Long M."/>
            <person name="Low L."/>
            <person name="Lozovsky E."/>
            <person name="Lu J."/>
            <person name="Luo M."/>
            <person name="Machado C.A."/>
            <person name="Makalowski W."/>
            <person name="Marzo M."/>
            <person name="Matsuda M."/>
            <person name="Matzkin L."/>
            <person name="McAllister B."/>
            <person name="McBride C.S."/>
            <person name="McKernan B."/>
            <person name="McKernan K."/>
            <person name="Mendez-Lago M."/>
            <person name="Minx P."/>
            <person name="Mollenhauer M.U."/>
            <person name="Montooth K."/>
            <person name="Mount S.M."/>
            <person name="Mu X."/>
            <person name="Myers E."/>
            <person name="Negre B."/>
            <person name="Newfeld S."/>
            <person name="Nielsen R."/>
            <person name="Noor M.A."/>
            <person name="O'Grady P."/>
            <person name="Pachter L."/>
            <person name="Papaceit M."/>
            <person name="Parisi M.J."/>
            <person name="Parisi M."/>
            <person name="Parts L."/>
            <person name="Pedersen J.S."/>
            <person name="Pesole G."/>
            <person name="Phillippy A.M."/>
            <person name="Ponting C.P."/>
            <person name="Pop M."/>
            <person name="Porcelli D."/>
            <person name="Powell J.R."/>
            <person name="Prohaska S."/>
            <person name="Pruitt K."/>
            <person name="Puig M."/>
            <person name="Quesneville H."/>
            <person name="Ram K.R."/>
            <person name="Rand D."/>
            <person name="Rasmussen M.D."/>
            <person name="Reed L.K."/>
            <person name="Reenan R."/>
            <person name="Reily A."/>
            <person name="Remington K.A."/>
            <person name="Rieger T.T."/>
            <person name="Ritchie M.G."/>
            <person name="Robin C."/>
            <person name="Rogers Y.H."/>
            <person name="Rohde C."/>
            <person name="Rozas J."/>
            <person name="Rubenfield M.J."/>
            <person name="Ruiz A."/>
            <person name="Russo S."/>
            <person name="Salzberg S.L."/>
            <person name="Sanchez-Gracia A."/>
            <person name="Saranga D.J."/>
            <person name="Sato H."/>
            <person name="Schaeffer S.W."/>
            <person name="Schatz M.C."/>
            <person name="Schlenke T."/>
            <person name="Schwartz R."/>
            <person name="Segarra C."/>
            <person name="Singh R.S."/>
            <person name="Sirot L."/>
            <person name="Sirota M."/>
            <person name="Sisneros N.B."/>
            <person name="Smith C.D."/>
            <person name="Smith T.F."/>
            <person name="Spieth J."/>
            <person name="Stage D.E."/>
            <person name="Stark A."/>
            <person name="Stephan W."/>
            <person name="Strausberg R.L."/>
            <person name="Strempel S."/>
            <person name="Sturgill D."/>
            <person name="Sutton G."/>
            <person name="Sutton G.G."/>
            <person name="Tao W."/>
            <person name="Teichmann S."/>
            <person name="Tobari Y.N."/>
            <person name="Tomimura Y."/>
            <person name="Tsolas J.M."/>
            <person name="Valente V.L."/>
            <person name="Venter E."/>
            <person name="Venter J.C."/>
            <person name="Vicario S."/>
            <person name="Vieira F.G."/>
            <person name="Vilella A.J."/>
            <person name="Villasante A."/>
            <person name="Walenz B."/>
            <person name="Wang J."/>
            <person name="Wasserman M."/>
            <person name="Watts T."/>
            <person name="Wilson D."/>
            <person name="Wilson R.K."/>
            <person name="Wing R.A."/>
            <person name="Wolfner M.F."/>
            <person name="Wong A."/>
            <person name="Wong G.K."/>
            <person name="Wu C.I."/>
            <person name="Wu G."/>
            <person name="Yamamoto D."/>
            <person name="Yang H.P."/>
            <person name="Yang S.P."/>
            <person name="Yorke J.A."/>
            <person name="Yoshida K."/>
            <person name="Zdobnov E."/>
            <person name="Zhang P."/>
            <person name="Zhang Y."/>
            <person name="Zimin A.V."/>
            <person name="Baldwin J."/>
            <person name="Abdouelleil A."/>
            <person name="Abdulkadir J."/>
            <person name="Abebe A."/>
            <person name="Abera B."/>
            <person name="Abreu J."/>
            <person name="Acer S.C."/>
            <person name="Aftuck L."/>
            <person name="Alexander A."/>
            <person name="An P."/>
            <person name="Anderson E."/>
            <person name="Anderson S."/>
            <person name="Arachi H."/>
            <person name="Azer M."/>
            <person name="Bachantsang P."/>
            <person name="Barry A."/>
            <person name="Bayul T."/>
            <person name="Berlin A."/>
            <person name="Bessette D."/>
            <person name="Bloom T."/>
            <person name="Blye J."/>
            <person name="Boguslavskiy L."/>
            <person name="Bonnet C."/>
            <person name="Boukhgalter B."/>
            <person name="Bourzgui I."/>
            <person name="Brown A."/>
            <person name="Cahill P."/>
            <person name="Channer S."/>
            <person name="Cheshatsang Y."/>
            <person name="Chuda L."/>
            <person name="Citroen M."/>
            <person name="Collymore A."/>
            <person name="Cooke P."/>
            <person name="Costello M."/>
            <person name="D'Aco K."/>
            <person name="Daza R."/>
            <person name="De Haan G."/>
            <person name="DeGray S."/>
            <person name="DeMaso C."/>
            <person name="Dhargay N."/>
            <person name="Dooley K."/>
            <person name="Dooley E."/>
            <person name="Doricent M."/>
            <person name="Dorje P."/>
            <person name="Dorjee K."/>
            <person name="Dupes A."/>
            <person name="Elong R."/>
            <person name="Falk J."/>
            <person name="Farina A."/>
            <person name="Faro S."/>
            <person name="Ferguson D."/>
            <person name="Fisher S."/>
            <person name="Foley C.D."/>
            <person name="Franke A."/>
            <person name="Friedrich D."/>
            <person name="Gadbois L."/>
            <person name="Gearin G."/>
            <person name="Gearin C.R."/>
            <person name="Giannoukos G."/>
            <person name="Goode T."/>
            <person name="Graham J."/>
            <person name="Grandbois E."/>
            <person name="Grewal S."/>
            <person name="Gyaltsen K."/>
            <person name="Hafez N."/>
            <person name="Hagos B."/>
            <person name="Hall J."/>
            <person name="Henson C."/>
            <person name="Hollinger A."/>
            <person name="Honan T."/>
            <person name="Huard M.D."/>
            <person name="Hughes L."/>
            <person name="Hurhula B."/>
            <person name="Husby M.E."/>
            <person name="Kamat A."/>
            <person name="Kanga B."/>
            <person name="Kashin S."/>
            <person name="Khazanovich D."/>
            <person name="Kisner P."/>
            <person name="Lance K."/>
            <person name="Lara M."/>
            <person name="Lee W."/>
            <person name="Lennon N."/>
            <person name="Letendre F."/>
            <person name="LeVine R."/>
            <person name="Lipovsky A."/>
            <person name="Liu X."/>
            <person name="Liu J."/>
            <person name="Liu S."/>
            <person name="Lokyitsang T."/>
            <person name="Lokyitsang Y."/>
            <person name="Lubonja R."/>
            <person name="Lui A."/>
            <person name="MacDonald P."/>
            <person name="Magnisalis V."/>
            <person name="Maru K."/>
            <person name="Matthews C."/>
            <person name="McCusker W."/>
            <person name="McDonough S."/>
            <person name="Mehta T."/>
            <person name="Meldrim J."/>
            <person name="Meneus L."/>
            <person name="Mihai O."/>
            <person name="Mihalev A."/>
            <person name="Mihova T."/>
            <person name="Mittelman R."/>
            <person name="Mlenga V."/>
            <person name="Montmayeur A."/>
            <person name="Mulrain L."/>
            <person name="Navidi A."/>
            <person name="Naylor J."/>
            <person name="Negash T."/>
            <person name="Nguyen T."/>
            <person name="Nguyen N."/>
            <person name="Nicol R."/>
            <person name="Norbu C."/>
            <person name="Norbu N."/>
            <person name="Novod N."/>
            <person name="O'Neill B."/>
            <person name="Osman S."/>
            <person name="Markiewicz E."/>
            <person name="Oyono O.L."/>
            <person name="Patti C."/>
            <person name="Phunkhang P."/>
            <person name="Pierre F."/>
            <person name="Priest M."/>
            <person name="Raghuraman S."/>
            <person name="Rege F."/>
            <person name="Reyes R."/>
            <person name="Rise C."/>
            <person name="Rogov P."/>
            <person name="Ross K."/>
            <person name="Ryan E."/>
            <person name="Settipalli S."/>
            <person name="Shea T."/>
            <person name="Sherpa N."/>
            <person name="Shi L."/>
            <person name="Shih D."/>
            <person name="Sparrow T."/>
            <person name="Spaulding J."/>
            <person name="Stalker J."/>
            <person name="Stange-Thomann N."/>
            <person name="Stavropoulos S."/>
            <person name="Stone C."/>
            <person name="Strader C."/>
            <person name="Tesfaye S."/>
            <person name="Thomson T."/>
            <person name="Thoulutsang Y."/>
            <person name="Thoulutsang D."/>
            <person name="Topham K."/>
            <person name="Topping I."/>
            <person name="Tsamla T."/>
            <person name="Vassiliev H."/>
            <person name="Vo A."/>
            <person name="Wangchuk T."/>
            <person name="Wangdi T."/>
            <person name="Weiand M."/>
            <person name="Wilkinson J."/>
            <person name="Wilson A."/>
            <person name="Yadav S."/>
            <person name="Young G."/>
            <person name="Yu Q."/>
            <person name="Zembek L."/>
            <person name="Zhong D."/>
            <person name="Zimmer A."/>
            <person name="Zwirko Z."/>
            <person name="Jaffe D.B."/>
            <person name="Alvarez P."/>
            <person name="Brockman W."/>
            <person name="Butler J."/>
            <person name="Chin C."/>
            <person name="Gnerre S."/>
            <person name="Grabherr M."/>
            <person name="Kleber M."/>
            <person name="Mauceli E."/>
            <person name="MacCallum I."/>
        </authorList>
    </citation>
    <scope>NUCLEOTIDE SEQUENCE [LARGE SCALE GENOMIC DNA]</scope>
    <source>
        <strain evidence="3">Tucson 15287-2541.00</strain>
    </source>
</reference>
<dbReference type="PhylomeDB" id="B4JTR7"/>
<evidence type="ECO:0000313" key="3">
    <source>
        <dbReference type="Proteomes" id="UP000001070"/>
    </source>
</evidence>
<dbReference type="eggNOG" id="ENOG502T932">
    <property type="taxonomic scope" value="Eukaryota"/>
</dbReference>
<evidence type="ECO:0000313" key="2">
    <source>
        <dbReference type="EMBL" id="EDV91496.1"/>
    </source>
</evidence>
<organism evidence="3">
    <name type="scientific">Drosophila grimshawi</name>
    <name type="common">Hawaiian fruit fly</name>
    <name type="synonym">Idiomyia grimshawi</name>
    <dbReference type="NCBI Taxonomy" id="7222"/>
    <lineage>
        <taxon>Eukaryota</taxon>
        <taxon>Metazoa</taxon>
        <taxon>Ecdysozoa</taxon>
        <taxon>Arthropoda</taxon>
        <taxon>Hexapoda</taxon>
        <taxon>Insecta</taxon>
        <taxon>Pterygota</taxon>
        <taxon>Neoptera</taxon>
        <taxon>Endopterygota</taxon>
        <taxon>Diptera</taxon>
        <taxon>Brachycera</taxon>
        <taxon>Muscomorpha</taxon>
        <taxon>Ephydroidea</taxon>
        <taxon>Drosophilidae</taxon>
        <taxon>Drosophila</taxon>
        <taxon>Hawaiian Drosophila</taxon>
    </lineage>
</organism>